<evidence type="ECO:0000256" key="6">
    <source>
        <dbReference type="ARBA" id="ARBA00047942"/>
    </source>
</evidence>
<evidence type="ECO:0000313" key="8">
    <source>
        <dbReference type="Proteomes" id="UP000471465"/>
    </source>
</evidence>
<dbReference type="GO" id="GO:0043565">
    <property type="term" value="F:sequence-specific DNA binding"/>
    <property type="evidence" value="ECO:0007669"/>
    <property type="project" value="TreeGrafter"/>
</dbReference>
<evidence type="ECO:0000256" key="1">
    <source>
        <dbReference type="ARBA" id="ARBA00006594"/>
    </source>
</evidence>
<comment type="catalytic activity">
    <reaction evidence="6">
        <text>a 2'-deoxyadenosine in DNA + S-adenosyl-L-methionine = an N(6)-methyl-2'-deoxyadenosine in DNA + S-adenosyl-L-homocysteine + H(+)</text>
        <dbReference type="Rhea" id="RHEA:15197"/>
        <dbReference type="Rhea" id="RHEA-COMP:12418"/>
        <dbReference type="Rhea" id="RHEA-COMP:12419"/>
        <dbReference type="ChEBI" id="CHEBI:15378"/>
        <dbReference type="ChEBI" id="CHEBI:57856"/>
        <dbReference type="ChEBI" id="CHEBI:59789"/>
        <dbReference type="ChEBI" id="CHEBI:90615"/>
        <dbReference type="ChEBI" id="CHEBI:90616"/>
        <dbReference type="EC" id="2.1.1.72"/>
    </reaction>
</comment>
<sequence>MKRSLSPLRYPGGKASIYDMTRDVIACHDMELCQYAEPYAGGCGLALRLLTSNVVEELHLNDIDQSIASLWNCIVNQPEELASLISLAKIDMDEWYKQKAIQDIKDTVDPLELAFSTLFLNRTNRSGIIKAGVIGGKKQDGAYRMDCRFNKVALIKKVHQIAAIKDKIHIYNMDAIEFIEKLESLALPKPLLMVDPPYYNKGQSLYTNFYNHEDHAAVSEKLAKTDLPWLLTYDNTPEISDLYKKFAQYQFDINYSAAKKRVGNELFITSSHFDSLEHERLKMA</sequence>
<dbReference type="InterPro" id="IPR012327">
    <property type="entry name" value="MeTrfase_D12"/>
</dbReference>
<keyword evidence="5" id="KW-0949">S-adenosyl-L-methionine</keyword>
<gene>
    <name evidence="7" type="ORF">FQV37_2588</name>
</gene>
<evidence type="ECO:0000256" key="2">
    <source>
        <dbReference type="ARBA" id="ARBA00011900"/>
    </source>
</evidence>
<proteinExistence type="inferred from homology"/>
<keyword evidence="8" id="KW-1185">Reference proteome</keyword>
<reference evidence="7 8" key="1">
    <citation type="submission" date="2019-09" db="EMBL/GenBank/DDBJ databases">
        <title>Draft genome sequence of Psychrobacter nivimaris LAMA 639, in search for biotechnological relevant genes.</title>
        <authorList>
            <person name="Lima A.O.S."/>
            <person name="Staloch B.E.K."/>
            <person name="Freitas R.C."/>
            <person name="Niero H."/>
            <person name="Silva M.A.C."/>
        </authorList>
    </citation>
    <scope>NUCLEOTIDE SEQUENCE [LARGE SCALE GENOMIC DNA]</scope>
    <source>
        <strain evidence="7 8">LAMA 639</strain>
    </source>
</reference>
<dbReference type="GO" id="GO:0006298">
    <property type="term" value="P:mismatch repair"/>
    <property type="evidence" value="ECO:0007669"/>
    <property type="project" value="TreeGrafter"/>
</dbReference>
<dbReference type="InterPro" id="IPR012263">
    <property type="entry name" value="M_m6A_EcoRV"/>
</dbReference>
<name>A0A6N7C2J7_9GAMM</name>
<keyword evidence="4 7" id="KW-0808">Transferase</keyword>
<protein>
    <recommendedName>
        <fullName evidence="2">site-specific DNA-methyltransferase (adenine-specific)</fullName>
        <ecNumber evidence="2">2.1.1.72</ecNumber>
    </recommendedName>
</protein>
<dbReference type="GO" id="GO:0009007">
    <property type="term" value="F:site-specific DNA-methyltransferase (adenine-specific) activity"/>
    <property type="evidence" value="ECO:0007669"/>
    <property type="project" value="UniProtKB-EC"/>
</dbReference>
<comment type="caution">
    <text evidence="7">The sequence shown here is derived from an EMBL/GenBank/DDBJ whole genome shotgun (WGS) entry which is preliminary data.</text>
</comment>
<dbReference type="RefSeq" id="WP_160021235.1">
    <property type="nucleotide sequence ID" value="NZ_VZIZ01000007.1"/>
</dbReference>
<dbReference type="AlphaFoldDB" id="A0A6N7C2J7"/>
<comment type="similarity">
    <text evidence="1">Belongs to the N(4)/N(6)-methyltransferase family.</text>
</comment>
<evidence type="ECO:0000256" key="4">
    <source>
        <dbReference type="ARBA" id="ARBA00022679"/>
    </source>
</evidence>
<dbReference type="GO" id="GO:1904047">
    <property type="term" value="F:S-adenosyl-L-methionine binding"/>
    <property type="evidence" value="ECO:0007669"/>
    <property type="project" value="TreeGrafter"/>
</dbReference>
<evidence type="ECO:0000313" key="7">
    <source>
        <dbReference type="EMBL" id="KAF0569562.1"/>
    </source>
</evidence>
<dbReference type="PRINTS" id="PR00505">
    <property type="entry name" value="D12N6MTFRASE"/>
</dbReference>
<organism evidence="7 8">
    <name type="scientific">Psychrobacter nivimaris</name>
    <dbReference type="NCBI Taxonomy" id="281738"/>
    <lineage>
        <taxon>Bacteria</taxon>
        <taxon>Pseudomonadati</taxon>
        <taxon>Pseudomonadota</taxon>
        <taxon>Gammaproteobacteria</taxon>
        <taxon>Moraxellales</taxon>
        <taxon>Moraxellaceae</taxon>
        <taxon>Psychrobacter</taxon>
    </lineage>
</organism>
<keyword evidence="3 7" id="KW-0489">Methyltransferase</keyword>
<dbReference type="GO" id="GO:0009307">
    <property type="term" value="P:DNA restriction-modification system"/>
    <property type="evidence" value="ECO:0007669"/>
    <property type="project" value="InterPro"/>
</dbReference>
<dbReference type="InterPro" id="IPR029063">
    <property type="entry name" value="SAM-dependent_MTases_sf"/>
</dbReference>
<evidence type="ECO:0000256" key="5">
    <source>
        <dbReference type="ARBA" id="ARBA00022691"/>
    </source>
</evidence>
<accession>A0A6N7C2J7</accession>
<dbReference type="Proteomes" id="UP000471465">
    <property type="component" value="Unassembled WGS sequence"/>
</dbReference>
<dbReference type="PANTHER" id="PTHR30481:SF2">
    <property type="entry name" value="SITE-SPECIFIC DNA-METHYLTRANSFERASE (ADENINE-SPECIFIC)"/>
    <property type="match status" value="1"/>
</dbReference>
<dbReference type="InterPro" id="IPR023095">
    <property type="entry name" value="Ade_MeTrfase_dom_2"/>
</dbReference>
<dbReference type="SUPFAM" id="SSF53335">
    <property type="entry name" value="S-adenosyl-L-methionine-dependent methyltransferases"/>
    <property type="match status" value="1"/>
</dbReference>
<dbReference type="GO" id="GO:0032259">
    <property type="term" value="P:methylation"/>
    <property type="evidence" value="ECO:0007669"/>
    <property type="project" value="UniProtKB-KW"/>
</dbReference>
<dbReference type="PIRSF" id="PIRSF000398">
    <property type="entry name" value="M_m6A_EcoRV"/>
    <property type="match status" value="1"/>
</dbReference>
<evidence type="ECO:0000256" key="3">
    <source>
        <dbReference type="ARBA" id="ARBA00022603"/>
    </source>
</evidence>
<dbReference type="PANTHER" id="PTHR30481">
    <property type="entry name" value="DNA ADENINE METHYLASE"/>
    <property type="match status" value="1"/>
</dbReference>
<dbReference type="Gene3D" id="1.10.1020.10">
    <property type="entry name" value="Adenine-specific Methyltransferase, Domain 2"/>
    <property type="match status" value="1"/>
</dbReference>
<dbReference type="EMBL" id="VZIZ01000007">
    <property type="protein sequence ID" value="KAF0569562.1"/>
    <property type="molecule type" value="Genomic_DNA"/>
</dbReference>
<dbReference type="Gene3D" id="3.40.50.150">
    <property type="entry name" value="Vaccinia Virus protein VP39"/>
    <property type="match status" value="1"/>
</dbReference>
<dbReference type="EC" id="2.1.1.72" evidence="2"/>